<feature type="transmembrane region" description="Helical" evidence="1">
    <location>
        <begin position="57"/>
        <end position="76"/>
    </location>
</feature>
<accession>A0AAE3ZYB4</accession>
<evidence type="ECO:0008006" key="4">
    <source>
        <dbReference type="Google" id="ProtNLM"/>
    </source>
</evidence>
<organism evidence="2 3">
    <name type="scientific">Catenuloplanes niger</name>
    <dbReference type="NCBI Taxonomy" id="587534"/>
    <lineage>
        <taxon>Bacteria</taxon>
        <taxon>Bacillati</taxon>
        <taxon>Actinomycetota</taxon>
        <taxon>Actinomycetes</taxon>
        <taxon>Micromonosporales</taxon>
        <taxon>Micromonosporaceae</taxon>
        <taxon>Catenuloplanes</taxon>
    </lineage>
</organism>
<reference evidence="2 3" key="1">
    <citation type="submission" date="2023-07" db="EMBL/GenBank/DDBJ databases">
        <title>Sequencing the genomes of 1000 actinobacteria strains.</title>
        <authorList>
            <person name="Klenk H.-P."/>
        </authorList>
    </citation>
    <scope>NUCLEOTIDE SEQUENCE [LARGE SCALE GENOMIC DNA]</scope>
    <source>
        <strain evidence="2 3">DSM 44711</strain>
    </source>
</reference>
<proteinExistence type="predicted"/>
<keyword evidence="1" id="KW-0812">Transmembrane</keyword>
<dbReference type="InterPro" id="IPR056918">
    <property type="entry name" value="8xMP"/>
</dbReference>
<dbReference type="AlphaFoldDB" id="A0AAE3ZYB4"/>
<protein>
    <recommendedName>
        <fullName evidence="4">Small integral membrane protein</fullName>
    </recommendedName>
</protein>
<comment type="caution">
    <text evidence="2">The sequence shown here is derived from an EMBL/GenBank/DDBJ whole genome shotgun (WGS) entry which is preliminary data.</text>
</comment>
<name>A0AAE3ZYB4_9ACTN</name>
<gene>
    <name evidence="2" type="ORF">J2S44_008529</name>
</gene>
<dbReference type="Proteomes" id="UP001183629">
    <property type="component" value="Unassembled WGS sequence"/>
</dbReference>
<evidence type="ECO:0000313" key="3">
    <source>
        <dbReference type="Proteomes" id="UP001183629"/>
    </source>
</evidence>
<keyword evidence="1" id="KW-1133">Transmembrane helix</keyword>
<sequence length="170" mass="18762">MIRGDRRTAVPVRIRTAVWTDIRTGDYTTGEKYHAAVLEQYKLCVEMADRTSARRGLANTYFLTLNTLVVTVAGVFGRTVAGAPAVSLLIPLSVLLLQCVAWFTLLQSYRRLNAAKYLVIGVLEQRLPASPLWAAERPASRHLPLTFLEQWIPATFAAAYVAAFVVVVVG</sequence>
<dbReference type="RefSeq" id="WP_310429340.1">
    <property type="nucleotide sequence ID" value="NZ_JAVDYC010000001.1"/>
</dbReference>
<evidence type="ECO:0000313" key="2">
    <source>
        <dbReference type="EMBL" id="MDR7328279.1"/>
    </source>
</evidence>
<keyword evidence="1" id="KW-0472">Membrane</keyword>
<feature type="transmembrane region" description="Helical" evidence="1">
    <location>
        <begin position="151"/>
        <end position="169"/>
    </location>
</feature>
<feature type="transmembrane region" description="Helical" evidence="1">
    <location>
        <begin position="88"/>
        <end position="106"/>
    </location>
</feature>
<dbReference type="Pfam" id="PF24838">
    <property type="entry name" value="8xMP"/>
    <property type="match status" value="1"/>
</dbReference>
<keyword evidence="3" id="KW-1185">Reference proteome</keyword>
<dbReference type="EMBL" id="JAVDYC010000001">
    <property type="protein sequence ID" value="MDR7328279.1"/>
    <property type="molecule type" value="Genomic_DNA"/>
</dbReference>
<evidence type="ECO:0000256" key="1">
    <source>
        <dbReference type="SAM" id="Phobius"/>
    </source>
</evidence>